<dbReference type="Gene3D" id="1.20.1050.10">
    <property type="match status" value="1"/>
</dbReference>
<comment type="similarity">
    <text evidence="2">Belongs to the GST superfamily. Mu family.</text>
</comment>
<proteinExistence type="inferred from homology"/>
<dbReference type="SUPFAM" id="SSF52833">
    <property type="entry name" value="Thioredoxin-like"/>
    <property type="match status" value="1"/>
</dbReference>
<dbReference type="PROSITE" id="PS50405">
    <property type="entry name" value="GST_CTER"/>
    <property type="match status" value="1"/>
</dbReference>
<dbReference type="Gene3D" id="3.40.30.10">
    <property type="entry name" value="Glutaredoxin"/>
    <property type="match status" value="1"/>
</dbReference>
<dbReference type="EMBL" id="HBER01035287">
    <property type="protein sequence ID" value="CAD8542583.1"/>
    <property type="molecule type" value="Transcribed_RNA"/>
</dbReference>
<evidence type="ECO:0000256" key="5">
    <source>
        <dbReference type="ARBA" id="ARBA00047960"/>
    </source>
</evidence>
<dbReference type="Pfam" id="PF14497">
    <property type="entry name" value="GST_C_3"/>
    <property type="match status" value="1"/>
</dbReference>
<gene>
    <name evidence="8" type="ORF">CLEP1334_LOCUS17869</name>
    <name evidence="9" type="ORF">CLEP1334_LOCUS17870</name>
</gene>
<keyword evidence="4" id="KW-0808">Transferase</keyword>
<dbReference type="GO" id="GO:0004364">
    <property type="term" value="F:glutathione transferase activity"/>
    <property type="evidence" value="ECO:0007669"/>
    <property type="project" value="UniProtKB-EC"/>
</dbReference>
<organism evidence="8">
    <name type="scientific">Calcidiscus leptoporus</name>
    <dbReference type="NCBI Taxonomy" id="127549"/>
    <lineage>
        <taxon>Eukaryota</taxon>
        <taxon>Haptista</taxon>
        <taxon>Haptophyta</taxon>
        <taxon>Prymnesiophyceae</taxon>
        <taxon>Coccolithales</taxon>
        <taxon>Calcidiscaceae</taxon>
        <taxon>Calcidiscus</taxon>
    </lineage>
</organism>
<reference evidence="8" key="1">
    <citation type="submission" date="2021-01" db="EMBL/GenBank/DDBJ databases">
        <authorList>
            <person name="Corre E."/>
            <person name="Pelletier E."/>
            <person name="Niang G."/>
            <person name="Scheremetjew M."/>
            <person name="Finn R."/>
            <person name="Kale V."/>
            <person name="Holt S."/>
            <person name="Cochrane G."/>
            <person name="Meng A."/>
            <person name="Brown T."/>
            <person name="Cohen L."/>
        </authorList>
    </citation>
    <scope>NUCLEOTIDE SEQUENCE</scope>
    <source>
        <strain evidence="8">RCC1130</strain>
    </source>
</reference>
<evidence type="ECO:0000259" key="7">
    <source>
        <dbReference type="PROSITE" id="PS50405"/>
    </source>
</evidence>
<dbReference type="SFLD" id="SFLDS00019">
    <property type="entry name" value="Glutathione_Transferase_(cytos"/>
    <property type="match status" value="1"/>
</dbReference>
<dbReference type="CDD" id="cd03039">
    <property type="entry name" value="GST_N_Sigma_like"/>
    <property type="match status" value="1"/>
</dbReference>
<dbReference type="InterPro" id="IPR040079">
    <property type="entry name" value="Glutathione_S-Trfase"/>
</dbReference>
<dbReference type="GO" id="GO:0006749">
    <property type="term" value="P:glutathione metabolic process"/>
    <property type="evidence" value="ECO:0007669"/>
    <property type="project" value="TreeGrafter"/>
</dbReference>
<dbReference type="InterPro" id="IPR050213">
    <property type="entry name" value="GST_superfamily"/>
</dbReference>
<evidence type="ECO:0000256" key="2">
    <source>
        <dbReference type="ARBA" id="ARBA00005861"/>
    </source>
</evidence>
<sequence length="227" mass="25039">MEEATLHYFQILGRGEPIRMTFAACSAKFKEVPIDYQQMKAKAGTEQVPFGQAPMLEVGGVVLSQMSAIMRFIAAQSRPELIGSSALERAAVDMLMCSLDDLYLKYIGCVYGSGLAEDAKANLWSDHFDPESKCQRNSGAHLAYLVNYLERSDSGPFLCGKQLTIADIFFYFTLEAYSREQCFGTDIATTYPLLTAYMKAVSESDGLKERLADPARAQLNFNGNGKG</sequence>
<dbReference type="InterPro" id="IPR004045">
    <property type="entry name" value="Glutathione_S-Trfase_N"/>
</dbReference>
<dbReference type="EMBL" id="HBER01035286">
    <property type="protein sequence ID" value="CAD8542582.1"/>
    <property type="molecule type" value="Transcribed_RNA"/>
</dbReference>
<dbReference type="InterPro" id="IPR036249">
    <property type="entry name" value="Thioredoxin-like_sf"/>
</dbReference>
<evidence type="ECO:0000256" key="1">
    <source>
        <dbReference type="ARBA" id="ARBA00003701"/>
    </source>
</evidence>
<dbReference type="PANTHER" id="PTHR11571:SF222">
    <property type="entry name" value="GLUTATHIONE TRANSFERASE"/>
    <property type="match status" value="1"/>
</dbReference>
<comment type="function">
    <text evidence="1">Conjugation of reduced glutathione to a wide number of exogenous and endogenous hydrophobic electrophiles.</text>
</comment>
<dbReference type="PANTHER" id="PTHR11571">
    <property type="entry name" value="GLUTATHIONE S-TRANSFERASE"/>
    <property type="match status" value="1"/>
</dbReference>
<dbReference type="AlphaFoldDB" id="A0A6U5JHR4"/>
<evidence type="ECO:0000313" key="9">
    <source>
        <dbReference type="EMBL" id="CAD8542583.1"/>
    </source>
</evidence>
<comment type="catalytic activity">
    <reaction evidence="5">
        <text>RX + glutathione = an S-substituted glutathione + a halide anion + H(+)</text>
        <dbReference type="Rhea" id="RHEA:16437"/>
        <dbReference type="ChEBI" id="CHEBI:15378"/>
        <dbReference type="ChEBI" id="CHEBI:16042"/>
        <dbReference type="ChEBI" id="CHEBI:17792"/>
        <dbReference type="ChEBI" id="CHEBI:57925"/>
        <dbReference type="ChEBI" id="CHEBI:90779"/>
        <dbReference type="EC" id="2.5.1.18"/>
    </reaction>
</comment>
<name>A0A6U5JHR4_9EUKA</name>
<dbReference type="EC" id="2.5.1.18" evidence="3"/>
<dbReference type="InterPro" id="IPR036282">
    <property type="entry name" value="Glutathione-S-Trfase_C_sf"/>
</dbReference>
<dbReference type="PROSITE" id="PS50404">
    <property type="entry name" value="GST_NTER"/>
    <property type="match status" value="1"/>
</dbReference>
<dbReference type="InterPro" id="IPR010987">
    <property type="entry name" value="Glutathione-S-Trfase_C-like"/>
</dbReference>
<feature type="domain" description="GST C-terminal" evidence="7">
    <location>
        <begin position="85"/>
        <end position="221"/>
    </location>
</feature>
<dbReference type="SUPFAM" id="SSF47616">
    <property type="entry name" value="GST C-terminal domain-like"/>
    <property type="match status" value="1"/>
</dbReference>
<accession>A0A6U5JHR4</accession>
<evidence type="ECO:0000259" key="6">
    <source>
        <dbReference type="PROSITE" id="PS50404"/>
    </source>
</evidence>
<dbReference type="Pfam" id="PF02798">
    <property type="entry name" value="GST_N"/>
    <property type="match status" value="1"/>
</dbReference>
<dbReference type="InterPro" id="IPR004046">
    <property type="entry name" value="GST_C"/>
</dbReference>
<evidence type="ECO:0000256" key="3">
    <source>
        <dbReference type="ARBA" id="ARBA00012452"/>
    </source>
</evidence>
<protein>
    <recommendedName>
        <fullName evidence="3">glutathione transferase</fullName>
        <ecNumber evidence="3">2.5.1.18</ecNumber>
    </recommendedName>
</protein>
<evidence type="ECO:0000256" key="4">
    <source>
        <dbReference type="ARBA" id="ARBA00022679"/>
    </source>
</evidence>
<evidence type="ECO:0000313" key="8">
    <source>
        <dbReference type="EMBL" id="CAD8542582.1"/>
    </source>
</evidence>
<feature type="domain" description="GST N-terminal" evidence="6">
    <location>
        <begin position="2"/>
        <end position="81"/>
    </location>
</feature>